<dbReference type="Proteomes" id="UP001168821">
    <property type="component" value="Unassembled WGS sequence"/>
</dbReference>
<dbReference type="AlphaFoldDB" id="A0AA38MF20"/>
<dbReference type="EMBL" id="JALNTZ010000004">
    <property type="protein sequence ID" value="KAJ3653634.1"/>
    <property type="molecule type" value="Genomic_DNA"/>
</dbReference>
<evidence type="ECO:0000313" key="2">
    <source>
        <dbReference type="Proteomes" id="UP001168821"/>
    </source>
</evidence>
<evidence type="ECO:0000313" key="1">
    <source>
        <dbReference type="EMBL" id="KAJ3653634.1"/>
    </source>
</evidence>
<sequence>MITDCLPPCYFQRPNDILVLEDMNALDYQLTLALVPHDFDTLCMIIKKVAKFHASAFVYEEKMSKKLGHRYRLSDEF</sequence>
<name>A0AA38MF20_9CUCU</name>
<comment type="caution">
    <text evidence="1">The sequence shown here is derived from an EMBL/GenBank/DDBJ whole genome shotgun (WGS) entry which is preliminary data.</text>
</comment>
<dbReference type="Pfam" id="PF02958">
    <property type="entry name" value="EcKL"/>
    <property type="match status" value="1"/>
</dbReference>
<protein>
    <submittedName>
        <fullName evidence="1">Uncharacterized protein</fullName>
    </submittedName>
</protein>
<keyword evidence="2" id="KW-1185">Reference proteome</keyword>
<dbReference type="PANTHER" id="PTHR11012:SF48">
    <property type="entry name" value="CHK KINASE-LIKE DOMAIN-CONTAINING PROTEIN-RELATED"/>
    <property type="match status" value="1"/>
</dbReference>
<accession>A0AA38MF20</accession>
<dbReference type="InterPro" id="IPR004119">
    <property type="entry name" value="EcKL"/>
</dbReference>
<organism evidence="1 2">
    <name type="scientific">Zophobas morio</name>
    <dbReference type="NCBI Taxonomy" id="2755281"/>
    <lineage>
        <taxon>Eukaryota</taxon>
        <taxon>Metazoa</taxon>
        <taxon>Ecdysozoa</taxon>
        <taxon>Arthropoda</taxon>
        <taxon>Hexapoda</taxon>
        <taxon>Insecta</taxon>
        <taxon>Pterygota</taxon>
        <taxon>Neoptera</taxon>
        <taxon>Endopterygota</taxon>
        <taxon>Coleoptera</taxon>
        <taxon>Polyphaga</taxon>
        <taxon>Cucujiformia</taxon>
        <taxon>Tenebrionidae</taxon>
        <taxon>Zophobas</taxon>
    </lineage>
</organism>
<dbReference type="PANTHER" id="PTHR11012">
    <property type="entry name" value="PROTEIN KINASE-LIKE DOMAIN-CONTAINING"/>
    <property type="match status" value="1"/>
</dbReference>
<reference evidence="1" key="1">
    <citation type="journal article" date="2023" name="G3 (Bethesda)">
        <title>Whole genome assemblies of Zophobas morio and Tenebrio molitor.</title>
        <authorList>
            <person name="Kaur S."/>
            <person name="Stinson S.A."/>
            <person name="diCenzo G.C."/>
        </authorList>
    </citation>
    <scope>NUCLEOTIDE SEQUENCE</scope>
    <source>
        <strain evidence="1">QUZm001</strain>
    </source>
</reference>
<gene>
    <name evidence="1" type="ORF">Zmor_012874</name>
</gene>
<proteinExistence type="predicted"/>